<evidence type="ECO:0000256" key="1">
    <source>
        <dbReference type="ARBA" id="ARBA00022737"/>
    </source>
</evidence>
<feature type="signal peptide" evidence="4">
    <location>
        <begin position="1"/>
        <end position="21"/>
    </location>
</feature>
<dbReference type="Proteomes" id="UP001201812">
    <property type="component" value="Unassembled WGS sequence"/>
</dbReference>
<keyword evidence="2 3" id="KW-0040">ANK repeat</keyword>
<feature type="chain" id="PRO_5041907062" evidence="4">
    <location>
        <begin position="22"/>
        <end position="393"/>
    </location>
</feature>
<evidence type="ECO:0000313" key="7">
    <source>
        <dbReference type="Proteomes" id="UP001201812"/>
    </source>
</evidence>
<organism evidence="6 7">
    <name type="scientific">Ditylenchus destructor</name>
    <dbReference type="NCBI Taxonomy" id="166010"/>
    <lineage>
        <taxon>Eukaryota</taxon>
        <taxon>Metazoa</taxon>
        <taxon>Ecdysozoa</taxon>
        <taxon>Nematoda</taxon>
        <taxon>Chromadorea</taxon>
        <taxon>Rhabditida</taxon>
        <taxon>Tylenchina</taxon>
        <taxon>Tylenchomorpha</taxon>
        <taxon>Sphaerularioidea</taxon>
        <taxon>Anguinidae</taxon>
        <taxon>Anguininae</taxon>
        <taxon>Ditylenchus</taxon>
    </lineage>
</organism>
<feature type="repeat" description="ANK" evidence="3">
    <location>
        <begin position="59"/>
        <end position="92"/>
    </location>
</feature>
<reference evidence="6" key="1">
    <citation type="submission" date="2022-01" db="EMBL/GenBank/DDBJ databases">
        <title>Genome Sequence Resource for Two Populations of Ditylenchus destructor, the Migratory Endoparasitic Phytonematode.</title>
        <authorList>
            <person name="Zhang H."/>
            <person name="Lin R."/>
            <person name="Xie B."/>
        </authorList>
    </citation>
    <scope>NUCLEOTIDE SEQUENCE</scope>
    <source>
        <strain evidence="6">BazhouSP</strain>
    </source>
</reference>
<evidence type="ECO:0000259" key="5">
    <source>
        <dbReference type="Pfam" id="PF13936"/>
    </source>
</evidence>
<evidence type="ECO:0000313" key="6">
    <source>
        <dbReference type="EMBL" id="KAI1706035.1"/>
    </source>
</evidence>
<dbReference type="PROSITE" id="PS50088">
    <property type="entry name" value="ANK_REPEAT"/>
    <property type="match status" value="4"/>
</dbReference>
<proteinExistence type="predicted"/>
<dbReference type="InterPro" id="IPR002110">
    <property type="entry name" value="Ankyrin_rpt"/>
</dbReference>
<feature type="repeat" description="ANK" evidence="3">
    <location>
        <begin position="244"/>
        <end position="277"/>
    </location>
</feature>
<dbReference type="EMBL" id="JAKKPZ010000051">
    <property type="protein sequence ID" value="KAI1706035.1"/>
    <property type="molecule type" value="Genomic_DNA"/>
</dbReference>
<dbReference type="InterPro" id="IPR036770">
    <property type="entry name" value="Ankyrin_rpt-contain_sf"/>
</dbReference>
<feature type="repeat" description="ANK" evidence="3">
    <location>
        <begin position="93"/>
        <end position="125"/>
    </location>
</feature>
<dbReference type="PANTHER" id="PTHR24173:SF74">
    <property type="entry name" value="ANKYRIN REPEAT DOMAIN-CONTAINING PROTEIN 16"/>
    <property type="match status" value="1"/>
</dbReference>
<dbReference type="Gene3D" id="1.25.40.20">
    <property type="entry name" value="Ankyrin repeat-containing domain"/>
    <property type="match status" value="2"/>
</dbReference>
<feature type="domain" description="Transposase IS30-like HTH" evidence="5">
    <location>
        <begin position="321"/>
        <end position="352"/>
    </location>
</feature>
<evidence type="ECO:0000256" key="4">
    <source>
        <dbReference type="SAM" id="SignalP"/>
    </source>
</evidence>
<accession>A0AAD4R2S0</accession>
<dbReference type="AlphaFoldDB" id="A0AAD4R2S0"/>
<keyword evidence="1" id="KW-0677">Repeat</keyword>
<name>A0AAD4R2S0_9BILA</name>
<comment type="caution">
    <text evidence="6">The sequence shown here is derived from an EMBL/GenBank/DDBJ whole genome shotgun (WGS) entry which is preliminary data.</text>
</comment>
<evidence type="ECO:0000256" key="3">
    <source>
        <dbReference type="PROSITE-ProRule" id="PRU00023"/>
    </source>
</evidence>
<sequence length="393" mass="43651">MYFGLVLVLVVAMILQGFVASDELHELFDIIEDASKTHHDLNNFLEGEGKGVDINGKIAGQPVLHFAVFERDDADIVECLLQHNADKDALNNNGSTPLMIAVLYNRENSAEVLLKHKARTDLKYTGMDTVLGTAVSSGFTNIVKSLINHGVDPSVKSSVTGFPMVHIAAMMGQADTLKALLEHEAKLKVNKDKTNKTPSISETARNMNAIQWAVDQGKVEAVKVLLKYDHDAVQKIQNDELYGDGSTLLLLAAVRGHLDVVKELVEKYGANVELKGKLKWNKTPVDVAKDGRSDIQTYLVEKIKEKREKKGKAQTMGRDIHINSEERAQIKVLHAEGYSQRDIAERIGRSKNAVRNALIHLNKTGSTVNSVRTRRRKTSKKIDRIIHRISEVI</sequence>
<dbReference type="SUPFAM" id="SSF48403">
    <property type="entry name" value="Ankyrin repeat"/>
    <property type="match status" value="1"/>
</dbReference>
<feature type="repeat" description="ANK" evidence="3">
    <location>
        <begin position="160"/>
        <end position="192"/>
    </location>
</feature>
<protein>
    <submittedName>
        <fullName evidence="6">Ankyrin repeats (3 copies) domain-containing protein</fullName>
    </submittedName>
</protein>
<dbReference type="InterPro" id="IPR025246">
    <property type="entry name" value="IS30-like_HTH"/>
</dbReference>
<dbReference type="Gene3D" id="1.10.10.60">
    <property type="entry name" value="Homeodomain-like"/>
    <property type="match status" value="1"/>
</dbReference>
<dbReference type="Pfam" id="PF13936">
    <property type="entry name" value="HTH_38"/>
    <property type="match status" value="1"/>
</dbReference>
<dbReference type="PROSITE" id="PS50297">
    <property type="entry name" value="ANK_REP_REGION"/>
    <property type="match status" value="1"/>
</dbReference>
<keyword evidence="7" id="KW-1185">Reference proteome</keyword>
<dbReference type="SMART" id="SM00248">
    <property type="entry name" value="ANK"/>
    <property type="match status" value="6"/>
</dbReference>
<keyword evidence="4" id="KW-0732">Signal</keyword>
<gene>
    <name evidence="6" type="ORF">DdX_13265</name>
</gene>
<dbReference type="PANTHER" id="PTHR24173">
    <property type="entry name" value="ANKYRIN REPEAT CONTAINING"/>
    <property type="match status" value="1"/>
</dbReference>
<evidence type="ECO:0000256" key="2">
    <source>
        <dbReference type="ARBA" id="ARBA00023043"/>
    </source>
</evidence>
<dbReference type="Pfam" id="PF12796">
    <property type="entry name" value="Ank_2"/>
    <property type="match status" value="3"/>
</dbReference>